<comment type="caution">
    <text evidence="2">The sequence shown here is derived from an EMBL/GenBank/DDBJ whole genome shotgun (WGS) entry which is preliminary data.</text>
</comment>
<gene>
    <name evidence="2" type="primary">jg19018</name>
    <name evidence="2" type="ORF">PAEG_LOCUS9213</name>
</gene>
<dbReference type="Proteomes" id="UP000838756">
    <property type="component" value="Unassembled WGS sequence"/>
</dbReference>
<proteinExistence type="predicted"/>
<keyword evidence="1" id="KW-0472">Membrane</keyword>
<keyword evidence="1" id="KW-1133">Transmembrane helix</keyword>
<dbReference type="OrthoDB" id="515887at2759"/>
<keyword evidence="1" id="KW-0812">Transmembrane</keyword>
<accession>A0A8S4R257</accession>
<feature type="transmembrane region" description="Helical" evidence="1">
    <location>
        <begin position="211"/>
        <end position="241"/>
    </location>
</feature>
<protein>
    <submittedName>
        <fullName evidence="2">Jg19018 protein</fullName>
    </submittedName>
</protein>
<dbReference type="AlphaFoldDB" id="A0A8S4R257"/>
<evidence type="ECO:0000313" key="3">
    <source>
        <dbReference type="Proteomes" id="UP000838756"/>
    </source>
</evidence>
<evidence type="ECO:0000256" key="1">
    <source>
        <dbReference type="SAM" id="Phobius"/>
    </source>
</evidence>
<keyword evidence="3" id="KW-1185">Reference proteome</keyword>
<name>A0A8S4R257_9NEOP</name>
<organism evidence="2 3">
    <name type="scientific">Pararge aegeria aegeria</name>
    <dbReference type="NCBI Taxonomy" id="348720"/>
    <lineage>
        <taxon>Eukaryota</taxon>
        <taxon>Metazoa</taxon>
        <taxon>Ecdysozoa</taxon>
        <taxon>Arthropoda</taxon>
        <taxon>Hexapoda</taxon>
        <taxon>Insecta</taxon>
        <taxon>Pterygota</taxon>
        <taxon>Neoptera</taxon>
        <taxon>Endopterygota</taxon>
        <taxon>Lepidoptera</taxon>
        <taxon>Glossata</taxon>
        <taxon>Ditrysia</taxon>
        <taxon>Papilionoidea</taxon>
        <taxon>Nymphalidae</taxon>
        <taxon>Satyrinae</taxon>
        <taxon>Satyrini</taxon>
        <taxon>Parargina</taxon>
        <taxon>Pararge</taxon>
    </lineage>
</organism>
<reference evidence="2" key="1">
    <citation type="submission" date="2022-03" db="EMBL/GenBank/DDBJ databases">
        <authorList>
            <person name="Lindestad O."/>
        </authorList>
    </citation>
    <scope>NUCLEOTIDE SEQUENCE</scope>
</reference>
<dbReference type="EMBL" id="CAKXAJ010024760">
    <property type="protein sequence ID" value="CAH2229931.1"/>
    <property type="molecule type" value="Genomic_DNA"/>
</dbReference>
<sequence>MMNCDMTSPKMWQTVCEHWHMPQYCYSSTARVQYSARVAGLTSDGACVFIASSDVTLDGLSYKPRCRIGLGYVDINEPCSLDCGNQLLSSLIGSNKANMSCLDNMLSYRLCDYNVQALANITSDTDVGNSLPSAVGAPVPIKPPLSLLSAALLVSGSIHYPYCGSRAAYQVRDELFHSTCNISCDHEMVNELFKSASDSQTDGQTQYTTQFWLFFTFMIVSWIGQAVVVTFADAICFNLLGEHIAAFSVHRIILT</sequence>
<evidence type="ECO:0000313" key="2">
    <source>
        <dbReference type="EMBL" id="CAH2229931.1"/>
    </source>
</evidence>